<protein>
    <submittedName>
        <fullName evidence="3">Helix-turn-helix transcriptional regulator</fullName>
    </submittedName>
</protein>
<dbReference type="CDD" id="cd00093">
    <property type="entry name" value="HTH_XRE"/>
    <property type="match status" value="1"/>
</dbReference>
<feature type="domain" description="HTH cro/C1-type" evidence="2">
    <location>
        <begin position="17"/>
        <end position="73"/>
    </location>
</feature>
<name>A0A4U1CS35_9SPHI</name>
<dbReference type="PROSITE" id="PS50943">
    <property type="entry name" value="HTH_CROC1"/>
    <property type="match status" value="1"/>
</dbReference>
<accession>A0A4U1CS35</accession>
<gene>
    <name evidence="3" type="ORF">FA047_02570</name>
</gene>
<sequence>MSLISPSKAQQKLAENVRNRRLSMELTQEGLAERSGVPLATLRNFEQKGSISLESFLKLLMVVGGLEETINVLKPSKPNFTSIDEVLKGTNSTTRKRGRKK</sequence>
<dbReference type="EMBL" id="SWBQ01000001">
    <property type="protein sequence ID" value="TKC09725.1"/>
    <property type="molecule type" value="Genomic_DNA"/>
</dbReference>
<evidence type="ECO:0000313" key="4">
    <source>
        <dbReference type="Proteomes" id="UP000307244"/>
    </source>
</evidence>
<evidence type="ECO:0000313" key="3">
    <source>
        <dbReference type="EMBL" id="TKC09725.1"/>
    </source>
</evidence>
<reference evidence="3 4" key="1">
    <citation type="submission" date="2019-04" db="EMBL/GenBank/DDBJ databases">
        <title>Pedobacter sp. RP-3-15 sp. nov., isolated from Arctic soil.</title>
        <authorList>
            <person name="Dahal R.H."/>
            <person name="Kim D.-U."/>
        </authorList>
    </citation>
    <scope>NUCLEOTIDE SEQUENCE [LARGE SCALE GENOMIC DNA]</scope>
    <source>
        <strain evidence="3 4">RP-3-15</strain>
    </source>
</reference>
<dbReference type="OrthoDB" id="1357763at2"/>
<proteinExistence type="predicted"/>
<dbReference type="Proteomes" id="UP000307244">
    <property type="component" value="Unassembled WGS sequence"/>
</dbReference>
<dbReference type="AlphaFoldDB" id="A0A4U1CS35"/>
<dbReference type="InterPro" id="IPR001387">
    <property type="entry name" value="Cro/C1-type_HTH"/>
</dbReference>
<keyword evidence="4" id="KW-1185">Reference proteome</keyword>
<dbReference type="Pfam" id="PF01381">
    <property type="entry name" value="HTH_3"/>
    <property type="match status" value="1"/>
</dbReference>
<dbReference type="SUPFAM" id="SSF47413">
    <property type="entry name" value="lambda repressor-like DNA-binding domains"/>
    <property type="match status" value="1"/>
</dbReference>
<feature type="region of interest" description="Disordered" evidence="1">
    <location>
        <begin position="81"/>
        <end position="101"/>
    </location>
</feature>
<evidence type="ECO:0000259" key="2">
    <source>
        <dbReference type="PROSITE" id="PS50943"/>
    </source>
</evidence>
<dbReference type="GO" id="GO:0003677">
    <property type="term" value="F:DNA binding"/>
    <property type="evidence" value="ECO:0007669"/>
    <property type="project" value="InterPro"/>
</dbReference>
<organism evidence="3 4">
    <name type="scientific">Pedobacter frigoris</name>
    <dbReference type="NCBI Taxonomy" id="2571272"/>
    <lineage>
        <taxon>Bacteria</taxon>
        <taxon>Pseudomonadati</taxon>
        <taxon>Bacteroidota</taxon>
        <taxon>Sphingobacteriia</taxon>
        <taxon>Sphingobacteriales</taxon>
        <taxon>Sphingobacteriaceae</taxon>
        <taxon>Pedobacter</taxon>
    </lineage>
</organism>
<evidence type="ECO:0000256" key="1">
    <source>
        <dbReference type="SAM" id="MobiDB-lite"/>
    </source>
</evidence>
<dbReference type="InterPro" id="IPR010982">
    <property type="entry name" value="Lambda_DNA-bd_dom_sf"/>
</dbReference>
<comment type="caution">
    <text evidence="3">The sequence shown here is derived from an EMBL/GenBank/DDBJ whole genome shotgun (WGS) entry which is preliminary data.</text>
</comment>
<dbReference type="Gene3D" id="1.10.260.40">
    <property type="entry name" value="lambda repressor-like DNA-binding domains"/>
    <property type="match status" value="1"/>
</dbReference>